<dbReference type="InterPro" id="IPR026816">
    <property type="entry name" value="Flavodoxin_dom"/>
</dbReference>
<proteinExistence type="predicted"/>
<dbReference type="Gene3D" id="3.40.50.360">
    <property type="match status" value="1"/>
</dbReference>
<dbReference type="AlphaFoldDB" id="A0A7L7KQ55"/>
<organism evidence="2 3">
    <name type="scientific">Candidatus Xianfuyuplasma coldseepsis</name>
    <dbReference type="NCBI Taxonomy" id="2782163"/>
    <lineage>
        <taxon>Bacteria</taxon>
        <taxon>Bacillati</taxon>
        <taxon>Mycoplasmatota</taxon>
        <taxon>Mollicutes</taxon>
        <taxon>Candidatus Izemoplasmatales</taxon>
        <taxon>Candidatus Izemoplasmataceae</taxon>
        <taxon>Candidatus Xianfuyuplasma</taxon>
    </lineage>
</organism>
<evidence type="ECO:0000313" key="3">
    <source>
        <dbReference type="Proteomes" id="UP000514720"/>
    </source>
</evidence>
<dbReference type="InterPro" id="IPR052200">
    <property type="entry name" value="Protoporphyrinogen_IX_DH"/>
</dbReference>
<dbReference type="Pfam" id="PF12724">
    <property type="entry name" value="Flavodoxin_5"/>
    <property type="match status" value="1"/>
</dbReference>
<dbReference type="PANTHER" id="PTHR38030">
    <property type="entry name" value="PROTOPORPHYRINOGEN IX DEHYDROGENASE [MENAQUINONE]"/>
    <property type="match status" value="1"/>
</dbReference>
<gene>
    <name evidence="2" type="ORF">G4Z02_03295</name>
</gene>
<dbReference type="GO" id="GO:0010181">
    <property type="term" value="F:FMN binding"/>
    <property type="evidence" value="ECO:0007669"/>
    <property type="project" value="InterPro"/>
</dbReference>
<reference evidence="2 3" key="1">
    <citation type="submission" date="2020-02" db="EMBL/GenBank/DDBJ databases">
        <authorList>
            <person name="Zheng R.K."/>
            <person name="Sun C.M."/>
        </authorList>
    </citation>
    <scope>NUCLEOTIDE SEQUENCE [LARGE SCALE GENOMIC DNA]</scope>
    <source>
        <strain evidence="3">zrk13</strain>
    </source>
</reference>
<dbReference type="PROSITE" id="PS50902">
    <property type="entry name" value="FLAVODOXIN_LIKE"/>
    <property type="match status" value="1"/>
</dbReference>
<evidence type="ECO:0000259" key="1">
    <source>
        <dbReference type="PROSITE" id="PS50902"/>
    </source>
</evidence>
<dbReference type="KEGG" id="xcl:G4Z02_03295"/>
<dbReference type="InterPro" id="IPR029039">
    <property type="entry name" value="Flavoprotein-like_sf"/>
</dbReference>
<dbReference type="RefSeq" id="WP_258878438.1">
    <property type="nucleotide sequence ID" value="NZ_CP048914.1"/>
</dbReference>
<dbReference type="InterPro" id="IPR008254">
    <property type="entry name" value="Flavodoxin/NO_synth"/>
</dbReference>
<feature type="domain" description="Flavodoxin-like" evidence="1">
    <location>
        <begin position="3"/>
        <end position="156"/>
    </location>
</feature>
<accession>A0A7L7KQ55</accession>
<name>A0A7L7KQ55_9MOLU</name>
<sequence length="158" mass="18467">MKTIILYETRTGFTEECAQNMHKHIPGSVLKDIHEEDYSLEDFDTVLVGAPIYVGEIEHYTSRFFQRKKRKLMDKRLGIFCAGMNTAEFNLAVQTSLPPDIFYHAQIVHCGGKIDYKSLSLKDKFTVRRRLGLKENKEIHNELKVEEFLKWVNEKEAK</sequence>
<dbReference type="GO" id="GO:0070819">
    <property type="term" value="F:menaquinone-dependent protoporphyrinogen oxidase activity"/>
    <property type="evidence" value="ECO:0007669"/>
    <property type="project" value="TreeGrafter"/>
</dbReference>
<dbReference type="SUPFAM" id="SSF52218">
    <property type="entry name" value="Flavoproteins"/>
    <property type="match status" value="1"/>
</dbReference>
<evidence type="ECO:0000313" key="2">
    <source>
        <dbReference type="EMBL" id="QMS84817.1"/>
    </source>
</evidence>
<dbReference type="PANTHER" id="PTHR38030:SF2">
    <property type="entry name" value="PROTOPORPHYRINOGEN IX DEHYDROGENASE [QUINONE]"/>
    <property type="match status" value="1"/>
</dbReference>
<keyword evidence="3" id="KW-1185">Reference proteome</keyword>
<dbReference type="GO" id="GO:0006783">
    <property type="term" value="P:heme biosynthetic process"/>
    <property type="evidence" value="ECO:0007669"/>
    <property type="project" value="TreeGrafter"/>
</dbReference>
<dbReference type="Proteomes" id="UP000514720">
    <property type="component" value="Chromosome"/>
</dbReference>
<protein>
    <recommendedName>
        <fullName evidence="1">Flavodoxin-like domain-containing protein</fullName>
    </recommendedName>
</protein>
<dbReference type="EMBL" id="CP048914">
    <property type="protein sequence ID" value="QMS84817.1"/>
    <property type="molecule type" value="Genomic_DNA"/>
</dbReference>